<dbReference type="SUPFAM" id="SSF48300">
    <property type="entry name" value="Ribosomal protein L7/12, oligomerisation (N-terminal) domain"/>
    <property type="match status" value="1"/>
</dbReference>
<dbReference type="GO" id="GO:0003735">
    <property type="term" value="F:structural constituent of ribosome"/>
    <property type="evidence" value="ECO:0007669"/>
    <property type="project" value="InterPro"/>
</dbReference>
<dbReference type="GO" id="GO:0005762">
    <property type="term" value="C:mitochondrial large ribosomal subunit"/>
    <property type="evidence" value="ECO:0007669"/>
    <property type="project" value="TreeGrafter"/>
</dbReference>
<organism evidence="3 4">
    <name type="scientific">Polysphondylium violaceum</name>
    <dbReference type="NCBI Taxonomy" id="133409"/>
    <lineage>
        <taxon>Eukaryota</taxon>
        <taxon>Amoebozoa</taxon>
        <taxon>Evosea</taxon>
        <taxon>Eumycetozoa</taxon>
        <taxon>Dictyostelia</taxon>
        <taxon>Dictyosteliales</taxon>
        <taxon>Dictyosteliaceae</taxon>
        <taxon>Polysphondylium</taxon>
    </lineage>
</organism>
<proteinExistence type="predicted"/>
<name>A0A8J4PUV2_9MYCE</name>
<dbReference type="GO" id="GO:0006412">
    <property type="term" value="P:translation"/>
    <property type="evidence" value="ECO:0007669"/>
    <property type="project" value="InterPro"/>
</dbReference>
<dbReference type="OrthoDB" id="250175at2759"/>
<dbReference type="EMBL" id="AJWJ01000176">
    <property type="protein sequence ID" value="KAF2073911.1"/>
    <property type="molecule type" value="Genomic_DNA"/>
</dbReference>
<keyword evidence="2" id="KW-0687">Ribonucleoprotein</keyword>
<dbReference type="InterPro" id="IPR036235">
    <property type="entry name" value="Ribosomal_bL12_oligo_N_sf"/>
</dbReference>
<evidence type="ECO:0008006" key="5">
    <source>
        <dbReference type="Google" id="ProtNLM"/>
    </source>
</evidence>
<evidence type="ECO:0000313" key="3">
    <source>
        <dbReference type="EMBL" id="KAF2073911.1"/>
    </source>
</evidence>
<keyword evidence="1" id="KW-0689">Ribosomal protein</keyword>
<evidence type="ECO:0000256" key="1">
    <source>
        <dbReference type="ARBA" id="ARBA00022980"/>
    </source>
</evidence>
<comment type="caution">
    <text evidence="3">The sequence shown here is derived from an EMBL/GenBank/DDBJ whole genome shotgun (WGS) entry which is preliminary data.</text>
</comment>
<evidence type="ECO:0000256" key="2">
    <source>
        <dbReference type="ARBA" id="ARBA00023274"/>
    </source>
</evidence>
<evidence type="ECO:0000313" key="4">
    <source>
        <dbReference type="Proteomes" id="UP000695562"/>
    </source>
</evidence>
<dbReference type="PANTHER" id="PTHR45987">
    <property type="entry name" value="39S RIBOSOMAL PROTEIN L12"/>
    <property type="match status" value="1"/>
</dbReference>
<accession>A0A8J4PUV2</accession>
<sequence length="151" mass="16353">MFRSIKCLSTFSRLSQRQTTLYNGARTLCTSTGVEFKILTKEEKDAHDKKIEEFAERICELSTRDVIILTKAIQSKLGLPDIDLSNLGSSAAPAAGAPAAAAAAAPAAAKTEFSVKLIKVADGAKYKIIKELREIKPSLSLMEVSVLHIFI</sequence>
<dbReference type="InterPro" id="IPR000206">
    <property type="entry name" value="Ribosomal_bL12"/>
</dbReference>
<protein>
    <recommendedName>
        <fullName evidence="5">Ribosomal protein L7/L12 oligomerisation domain-containing protein</fullName>
    </recommendedName>
</protein>
<reference evidence="3" key="1">
    <citation type="submission" date="2020-01" db="EMBL/GenBank/DDBJ databases">
        <title>Development of genomics and gene disruption for Polysphondylium violaceum indicates a role for the polyketide synthase stlB in stalk morphogenesis.</title>
        <authorList>
            <person name="Narita B."/>
            <person name="Kawabe Y."/>
            <person name="Kin K."/>
            <person name="Saito T."/>
            <person name="Gibbs R."/>
            <person name="Kuspa A."/>
            <person name="Muzny D."/>
            <person name="Queller D."/>
            <person name="Richards S."/>
            <person name="Strassman J."/>
            <person name="Sucgang R."/>
            <person name="Worley K."/>
            <person name="Schaap P."/>
        </authorList>
    </citation>
    <scope>NUCLEOTIDE SEQUENCE</scope>
    <source>
        <strain evidence="3">QSvi11</strain>
    </source>
</reference>
<gene>
    <name evidence="3" type="ORF">CYY_004799</name>
</gene>
<dbReference type="AlphaFoldDB" id="A0A8J4PUV2"/>
<dbReference type="GO" id="GO:0003729">
    <property type="term" value="F:mRNA binding"/>
    <property type="evidence" value="ECO:0007669"/>
    <property type="project" value="TreeGrafter"/>
</dbReference>
<dbReference type="Proteomes" id="UP000695562">
    <property type="component" value="Unassembled WGS sequence"/>
</dbReference>
<dbReference type="PANTHER" id="PTHR45987:SF4">
    <property type="entry name" value="LARGE RIBOSOMAL SUBUNIT PROTEIN BL12M"/>
    <property type="match status" value="1"/>
</dbReference>
<keyword evidence="4" id="KW-1185">Reference proteome</keyword>